<dbReference type="InterPro" id="IPR009057">
    <property type="entry name" value="Homeodomain-like_sf"/>
</dbReference>
<name>A0A5C8ZMT1_9GAMM</name>
<dbReference type="PRINTS" id="PR00455">
    <property type="entry name" value="HTHTETR"/>
</dbReference>
<comment type="caution">
    <text evidence="7">The sequence shown here is derived from an EMBL/GenBank/DDBJ whole genome shotgun (WGS) entry which is preliminary data.</text>
</comment>
<keyword evidence="1" id="KW-0678">Repressor</keyword>
<evidence type="ECO:0000256" key="3">
    <source>
        <dbReference type="ARBA" id="ARBA00023125"/>
    </source>
</evidence>
<evidence type="ECO:0000256" key="2">
    <source>
        <dbReference type="ARBA" id="ARBA00023015"/>
    </source>
</evidence>
<sequence length="204" mass="22803">MANNSEANWHFNKTEQRRLKRDIVLKVAAECFNEKGISGTSLKDVARKLNITDAALYYYVKNKEELVTLCYMRALDLGEGALERAIEEGDNNLERLQLYIRYQLEEVCGDNGPVAILSEIPALKPEHQKTIRARSSAHTKRITQLLVDGVNEGSLLIDDPAITCDAILGAVNWTPKWFKPNSGPSGDQIADAFVQTFTQGLLPR</sequence>
<keyword evidence="4" id="KW-0804">Transcription</keyword>
<dbReference type="Proteomes" id="UP000321039">
    <property type="component" value="Unassembled WGS sequence"/>
</dbReference>
<evidence type="ECO:0000259" key="6">
    <source>
        <dbReference type="PROSITE" id="PS50977"/>
    </source>
</evidence>
<dbReference type="Pfam" id="PF00440">
    <property type="entry name" value="TetR_N"/>
    <property type="match status" value="1"/>
</dbReference>
<organism evidence="7 8">
    <name type="scientific">Parahaliea maris</name>
    <dbReference type="NCBI Taxonomy" id="2716870"/>
    <lineage>
        <taxon>Bacteria</taxon>
        <taxon>Pseudomonadati</taxon>
        <taxon>Pseudomonadota</taxon>
        <taxon>Gammaproteobacteria</taxon>
        <taxon>Cellvibrionales</taxon>
        <taxon>Halieaceae</taxon>
        <taxon>Parahaliea</taxon>
    </lineage>
</organism>
<evidence type="ECO:0000313" key="8">
    <source>
        <dbReference type="Proteomes" id="UP000321039"/>
    </source>
</evidence>
<dbReference type="AlphaFoldDB" id="A0A5C8ZMT1"/>
<dbReference type="InterPro" id="IPR036271">
    <property type="entry name" value="Tet_transcr_reg_TetR-rel_C_sf"/>
</dbReference>
<evidence type="ECO:0000256" key="5">
    <source>
        <dbReference type="PROSITE-ProRule" id="PRU00335"/>
    </source>
</evidence>
<dbReference type="InterPro" id="IPR050109">
    <property type="entry name" value="HTH-type_TetR-like_transc_reg"/>
</dbReference>
<dbReference type="PANTHER" id="PTHR30055">
    <property type="entry name" value="HTH-TYPE TRANSCRIPTIONAL REGULATOR RUTR"/>
    <property type="match status" value="1"/>
</dbReference>
<dbReference type="PANTHER" id="PTHR30055:SF175">
    <property type="entry name" value="HTH-TYPE TRANSCRIPTIONAL REPRESSOR KSTR2"/>
    <property type="match status" value="1"/>
</dbReference>
<gene>
    <name evidence="7" type="ORF">FV139_19645</name>
</gene>
<dbReference type="InterPro" id="IPR023772">
    <property type="entry name" value="DNA-bd_HTH_TetR-type_CS"/>
</dbReference>
<dbReference type="GO" id="GO:0003700">
    <property type="term" value="F:DNA-binding transcription factor activity"/>
    <property type="evidence" value="ECO:0007669"/>
    <property type="project" value="TreeGrafter"/>
</dbReference>
<protein>
    <submittedName>
        <fullName evidence="7">TetR/AcrR family transcriptional regulator</fullName>
    </submittedName>
</protein>
<dbReference type="GO" id="GO:0000976">
    <property type="term" value="F:transcription cis-regulatory region binding"/>
    <property type="evidence" value="ECO:0007669"/>
    <property type="project" value="TreeGrafter"/>
</dbReference>
<dbReference type="RefSeq" id="WP_148070197.1">
    <property type="nucleotide sequence ID" value="NZ_VRZA01000010.1"/>
</dbReference>
<evidence type="ECO:0000313" key="7">
    <source>
        <dbReference type="EMBL" id="TXS89505.1"/>
    </source>
</evidence>
<dbReference type="Pfam" id="PF17932">
    <property type="entry name" value="TetR_C_24"/>
    <property type="match status" value="1"/>
</dbReference>
<feature type="DNA-binding region" description="H-T-H motif" evidence="5">
    <location>
        <begin position="41"/>
        <end position="60"/>
    </location>
</feature>
<dbReference type="Gene3D" id="1.10.357.10">
    <property type="entry name" value="Tetracycline Repressor, domain 2"/>
    <property type="match status" value="1"/>
</dbReference>
<feature type="domain" description="HTH tetR-type" evidence="6">
    <location>
        <begin position="18"/>
        <end position="78"/>
    </location>
</feature>
<dbReference type="SUPFAM" id="SSF48498">
    <property type="entry name" value="Tetracyclin repressor-like, C-terminal domain"/>
    <property type="match status" value="1"/>
</dbReference>
<keyword evidence="8" id="KW-1185">Reference proteome</keyword>
<keyword evidence="2" id="KW-0805">Transcription regulation</keyword>
<dbReference type="PROSITE" id="PS50977">
    <property type="entry name" value="HTH_TETR_2"/>
    <property type="match status" value="1"/>
</dbReference>
<evidence type="ECO:0000256" key="4">
    <source>
        <dbReference type="ARBA" id="ARBA00023163"/>
    </source>
</evidence>
<dbReference type="Gene3D" id="1.10.10.60">
    <property type="entry name" value="Homeodomain-like"/>
    <property type="match status" value="1"/>
</dbReference>
<keyword evidence="3 5" id="KW-0238">DNA-binding</keyword>
<dbReference type="EMBL" id="VRZA01000010">
    <property type="protein sequence ID" value="TXS89505.1"/>
    <property type="molecule type" value="Genomic_DNA"/>
</dbReference>
<dbReference type="InterPro" id="IPR041490">
    <property type="entry name" value="KstR2_TetR_C"/>
</dbReference>
<accession>A0A5C8ZMT1</accession>
<dbReference type="SUPFAM" id="SSF46689">
    <property type="entry name" value="Homeodomain-like"/>
    <property type="match status" value="1"/>
</dbReference>
<reference evidence="7 8" key="1">
    <citation type="submission" date="2019-08" db="EMBL/GenBank/DDBJ databases">
        <title>Parahaliea maris sp. nov., isolated from the surface seawater.</title>
        <authorList>
            <person name="Liu Y."/>
        </authorList>
    </citation>
    <scope>NUCLEOTIDE SEQUENCE [LARGE SCALE GENOMIC DNA]</scope>
    <source>
        <strain evidence="7 8">HSLHS9</strain>
    </source>
</reference>
<proteinExistence type="predicted"/>
<dbReference type="PROSITE" id="PS01081">
    <property type="entry name" value="HTH_TETR_1"/>
    <property type="match status" value="1"/>
</dbReference>
<dbReference type="InterPro" id="IPR001647">
    <property type="entry name" value="HTH_TetR"/>
</dbReference>
<evidence type="ECO:0000256" key="1">
    <source>
        <dbReference type="ARBA" id="ARBA00022491"/>
    </source>
</evidence>